<accession>A0ABP7JQ71</accession>
<proteinExistence type="predicted"/>
<evidence type="ECO:0000256" key="1">
    <source>
        <dbReference type="SAM" id="MobiDB-lite"/>
    </source>
</evidence>
<protein>
    <recommendedName>
        <fullName evidence="4">FAD-binding domain-containing protein</fullName>
    </recommendedName>
</protein>
<organism evidence="2 3">
    <name type="scientific">Streptomyces coacervatus</name>
    <dbReference type="NCBI Taxonomy" id="647381"/>
    <lineage>
        <taxon>Bacteria</taxon>
        <taxon>Bacillati</taxon>
        <taxon>Actinomycetota</taxon>
        <taxon>Actinomycetes</taxon>
        <taxon>Kitasatosporales</taxon>
        <taxon>Streptomycetaceae</taxon>
        <taxon>Streptomyces</taxon>
    </lineage>
</organism>
<feature type="region of interest" description="Disordered" evidence="1">
    <location>
        <begin position="28"/>
        <end position="57"/>
    </location>
</feature>
<evidence type="ECO:0000313" key="3">
    <source>
        <dbReference type="Proteomes" id="UP001501009"/>
    </source>
</evidence>
<evidence type="ECO:0000313" key="2">
    <source>
        <dbReference type="EMBL" id="GAA3850718.1"/>
    </source>
</evidence>
<keyword evidence="3" id="KW-1185">Reference proteome</keyword>
<sequence>MEVAVTLAAALATEYTVEAALARYDAEHRPHGQAADRAARESGRMGQQVSCAMRPCS</sequence>
<dbReference type="InterPro" id="IPR036188">
    <property type="entry name" value="FAD/NAD-bd_sf"/>
</dbReference>
<dbReference type="Gene3D" id="3.50.50.60">
    <property type="entry name" value="FAD/NAD(P)-binding domain"/>
    <property type="match status" value="1"/>
</dbReference>
<dbReference type="Proteomes" id="UP001501009">
    <property type="component" value="Unassembled WGS sequence"/>
</dbReference>
<dbReference type="EMBL" id="BAABDE010000052">
    <property type="protein sequence ID" value="GAA3850718.1"/>
    <property type="molecule type" value="Genomic_DNA"/>
</dbReference>
<evidence type="ECO:0008006" key="4">
    <source>
        <dbReference type="Google" id="ProtNLM"/>
    </source>
</evidence>
<gene>
    <name evidence="2" type="ORF">GCM10022403_097810</name>
</gene>
<comment type="caution">
    <text evidence="2">The sequence shown here is derived from an EMBL/GenBank/DDBJ whole genome shotgun (WGS) entry which is preliminary data.</text>
</comment>
<name>A0ABP7JQ71_9ACTN</name>
<reference evidence="3" key="1">
    <citation type="journal article" date="2019" name="Int. J. Syst. Evol. Microbiol.">
        <title>The Global Catalogue of Microorganisms (GCM) 10K type strain sequencing project: providing services to taxonomists for standard genome sequencing and annotation.</title>
        <authorList>
            <consortium name="The Broad Institute Genomics Platform"/>
            <consortium name="The Broad Institute Genome Sequencing Center for Infectious Disease"/>
            <person name="Wu L."/>
            <person name="Ma J."/>
        </authorList>
    </citation>
    <scope>NUCLEOTIDE SEQUENCE [LARGE SCALE GENOMIC DNA]</scope>
    <source>
        <strain evidence="3">JCM 17138</strain>
    </source>
</reference>